<keyword evidence="1" id="KW-0472">Membrane</keyword>
<reference evidence="2" key="1">
    <citation type="submission" date="2020-02" db="EMBL/GenBank/DDBJ databases">
        <authorList>
            <person name="Meier V. D."/>
        </authorList>
    </citation>
    <scope>NUCLEOTIDE SEQUENCE</scope>
    <source>
        <strain evidence="2">AVDCRST_MAG18</strain>
    </source>
</reference>
<dbReference type="AlphaFoldDB" id="A0A6J4VX18"/>
<keyword evidence="1" id="KW-1133">Transmembrane helix</keyword>
<feature type="transmembrane region" description="Helical" evidence="1">
    <location>
        <begin position="12"/>
        <end position="32"/>
    </location>
</feature>
<evidence type="ECO:0000313" key="2">
    <source>
        <dbReference type="EMBL" id="CAA9590815.1"/>
    </source>
</evidence>
<sequence>MRSFSWRRGRWFGTVLLTLALTGLLALANWWLPLAITDFAGGRRVVGLGTIWETFFARLPPAAPGILGRAPLLAGLVVALFALAYIIVATLRLPE</sequence>
<proteinExistence type="predicted"/>
<protein>
    <submittedName>
        <fullName evidence="2">Uncharacterized protein</fullName>
    </submittedName>
</protein>
<keyword evidence="1" id="KW-0812">Transmembrane</keyword>
<organism evidence="2">
    <name type="scientific">uncultured Thermomicrobiales bacterium</name>
    <dbReference type="NCBI Taxonomy" id="1645740"/>
    <lineage>
        <taxon>Bacteria</taxon>
        <taxon>Pseudomonadati</taxon>
        <taxon>Thermomicrobiota</taxon>
        <taxon>Thermomicrobia</taxon>
        <taxon>Thermomicrobiales</taxon>
        <taxon>environmental samples</taxon>
    </lineage>
</organism>
<name>A0A6J4VX18_9BACT</name>
<evidence type="ECO:0000256" key="1">
    <source>
        <dbReference type="SAM" id="Phobius"/>
    </source>
</evidence>
<gene>
    <name evidence="2" type="ORF">AVDCRST_MAG18-5207</name>
</gene>
<dbReference type="EMBL" id="CADCWN010000418">
    <property type="protein sequence ID" value="CAA9590815.1"/>
    <property type="molecule type" value="Genomic_DNA"/>
</dbReference>
<feature type="transmembrane region" description="Helical" evidence="1">
    <location>
        <begin position="70"/>
        <end position="91"/>
    </location>
</feature>
<accession>A0A6J4VX18</accession>